<evidence type="ECO:0000313" key="1">
    <source>
        <dbReference type="EMBL" id="TMR11813.1"/>
    </source>
</evidence>
<reference evidence="1 2" key="1">
    <citation type="submission" date="2019-05" db="EMBL/GenBank/DDBJ databases">
        <title>Draft genome sequence of Nonomuraea turkmeniaca DSM 43926.</title>
        <authorList>
            <person name="Saricaoglu S."/>
            <person name="Isik K."/>
        </authorList>
    </citation>
    <scope>NUCLEOTIDE SEQUENCE [LARGE SCALE GENOMIC DNA]</scope>
    <source>
        <strain evidence="1 2">DSM 43926</strain>
    </source>
</reference>
<name>A0A5S4F6K1_9ACTN</name>
<comment type="caution">
    <text evidence="1">The sequence shown here is derived from an EMBL/GenBank/DDBJ whole genome shotgun (WGS) entry which is preliminary data.</text>
</comment>
<organism evidence="1 2">
    <name type="scientific">Nonomuraea turkmeniaca</name>
    <dbReference type="NCBI Taxonomy" id="103838"/>
    <lineage>
        <taxon>Bacteria</taxon>
        <taxon>Bacillati</taxon>
        <taxon>Actinomycetota</taxon>
        <taxon>Actinomycetes</taxon>
        <taxon>Streptosporangiales</taxon>
        <taxon>Streptosporangiaceae</taxon>
        <taxon>Nonomuraea</taxon>
    </lineage>
</organism>
<evidence type="ECO:0000313" key="2">
    <source>
        <dbReference type="Proteomes" id="UP000309128"/>
    </source>
</evidence>
<protein>
    <submittedName>
        <fullName evidence="1">Uncharacterized protein</fullName>
    </submittedName>
</protein>
<keyword evidence="2" id="KW-1185">Reference proteome</keyword>
<dbReference type="Proteomes" id="UP000309128">
    <property type="component" value="Unassembled WGS sequence"/>
</dbReference>
<sequence length="113" mass="12080">MRLRPAARAWCGWAVLPHLEHEGPVHVAERLSGERGVRMIALRPGAGVAALRGVRPTTAGIHHFTSRTLASMPGVPSWTAGVQVLTVMRGFLMARWAEDRVAAAVDRVAAAVA</sequence>
<accession>A0A5S4F6K1</accession>
<dbReference type="EMBL" id="VCKY01000148">
    <property type="protein sequence ID" value="TMR11813.1"/>
    <property type="molecule type" value="Genomic_DNA"/>
</dbReference>
<gene>
    <name evidence="1" type="ORF">ETD86_34630</name>
</gene>
<dbReference type="RefSeq" id="WP_138670859.1">
    <property type="nucleotide sequence ID" value="NZ_VCKY01000148.1"/>
</dbReference>
<dbReference type="OrthoDB" id="4050641at2"/>
<dbReference type="AlphaFoldDB" id="A0A5S4F6K1"/>
<proteinExistence type="predicted"/>